<evidence type="ECO:0008006" key="3">
    <source>
        <dbReference type="Google" id="ProtNLM"/>
    </source>
</evidence>
<evidence type="ECO:0000313" key="2">
    <source>
        <dbReference type="Proteomes" id="UP000240243"/>
    </source>
</evidence>
<name>A0A2P7R9D7_9GAMM</name>
<dbReference type="Pfam" id="PF11964">
    <property type="entry name" value="SpoIIAA-like"/>
    <property type="match status" value="1"/>
</dbReference>
<evidence type="ECO:0000313" key="1">
    <source>
        <dbReference type="EMBL" id="PSJ46792.1"/>
    </source>
</evidence>
<dbReference type="InterPro" id="IPR036513">
    <property type="entry name" value="STAS_dom_sf"/>
</dbReference>
<reference evidence="1 2" key="1">
    <citation type="submission" date="2018-03" db="EMBL/GenBank/DDBJ databases">
        <title>The draft genome of Zobellella sp. 59N8.</title>
        <authorList>
            <person name="Liu L."/>
            <person name="Li L."/>
            <person name="Zhang X."/>
            <person name="Liang L."/>
            <person name="Wang T."/>
        </authorList>
    </citation>
    <scope>NUCLEOTIDE SEQUENCE [LARGE SCALE GENOMIC DNA]</scope>
    <source>
        <strain evidence="1 2">59N8</strain>
    </source>
</reference>
<organism evidence="1 2">
    <name type="scientific">Zobellella endophytica</name>
    <dbReference type="NCBI Taxonomy" id="2116700"/>
    <lineage>
        <taxon>Bacteria</taxon>
        <taxon>Pseudomonadati</taxon>
        <taxon>Pseudomonadota</taxon>
        <taxon>Gammaproteobacteria</taxon>
        <taxon>Aeromonadales</taxon>
        <taxon>Aeromonadaceae</taxon>
        <taxon>Zobellella</taxon>
    </lineage>
</organism>
<dbReference type="Gene3D" id="3.40.50.10600">
    <property type="entry name" value="SpoIIaa-like domains"/>
    <property type="match status" value="1"/>
</dbReference>
<dbReference type="SUPFAM" id="SSF52091">
    <property type="entry name" value="SpoIIaa-like"/>
    <property type="match status" value="1"/>
</dbReference>
<dbReference type="InterPro" id="IPR021866">
    <property type="entry name" value="SpoIIAA-like"/>
</dbReference>
<proteinExistence type="predicted"/>
<gene>
    <name evidence="1" type="ORF">C7H85_07820</name>
</gene>
<protein>
    <recommendedName>
        <fullName evidence="3">STAS/SEC14 domain-containing protein</fullName>
    </recommendedName>
</protein>
<dbReference type="EMBL" id="PXYG01000002">
    <property type="protein sequence ID" value="PSJ46792.1"/>
    <property type="molecule type" value="Genomic_DNA"/>
</dbReference>
<dbReference type="Proteomes" id="UP000240243">
    <property type="component" value="Unassembled WGS sequence"/>
</dbReference>
<dbReference type="AlphaFoldDB" id="A0A2P7R9D7"/>
<accession>A0A2P7R9D7</accession>
<sequence length="199" mass="22575">MSTRKNLTLPMACCTPNRYLPPRLPASGAVGKPKDDDDQSLPYFLPAPEAPPVTAAILSAGFHHKGAAIMLEAHGMAVEMKKQDNHTLYLTIKIYGDIAYDDFRAMEQQLEQTLATMDRPRIKALVDMIDFGGWEARAFWEDIRFTRKHGDEFGKLAIVGVEFKEKLMARVADWFLLSSQVEYFEHLDQARAWLEQDEG</sequence>
<comment type="caution">
    <text evidence="1">The sequence shown here is derived from an EMBL/GenBank/DDBJ whole genome shotgun (WGS) entry which is preliminary data.</text>
</comment>
<keyword evidence="2" id="KW-1185">Reference proteome</keyword>
<dbReference type="InterPro" id="IPR038396">
    <property type="entry name" value="SpoIIAA-like_sf"/>
</dbReference>